<organism evidence="12 13">
    <name type="scientific">Methylovirgula ligni</name>
    <dbReference type="NCBI Taxonomy" id="569860"/>
    <lineage>
        <taxon>Bacteria</taxon>
        <taxon>Pseudomonadati</taxon>
        <taxon>Pseudomonadota</taxon>
        <taxon>Alphaproteobacteria</taxon>
        <taxon>Hyphomicrobiales</taxon>
        <taxon>Beijerinckiaceae</taxon>
        <taxon>Methylovirgula</taxon>
    </lineage>
</organism>
<proteinExistence type="predicted"/>
<dbReference type="PRINTS" id="PR00344">
    <property type="entry name" value="BCTRLSENSOR"/>
</dbReference>
<protein>
    <recommendedName>
        <fullName evidence="3">histidine kinase</fullName>
        <ecNumber evidence="3">2.7.13.3</ecNumber>
    </recommendedName>
</protein>
<evidence type="ECO:0000256" key="10">
    <source>
        <dbReference type="SAM" id="Phobius"/>
    </source>
</evidence>
<dbReference type="InterPro" id="IPR036890">
    <property type="entry name" value="HATPase_C_sf"/>
</dbReference>
<sequence length="458" mass="49282">MLAREKPSIADDGIEDAAAIVRPAAAEPATAPPISNVANRKNMLLLIQFRWIAVVGQLITIAFVQYGLGIPLPLLPMMGVIGALVLVNLASFAWLRLHDEISSAALLLVSMLDVFALTAQLWLSGGATNPFVSLYLLQVTMAAVLLDAQSTWLIVALSFTGFVVLVSFHHPLPMPRRWDGDMFSLHILGMLVCFIINAALLVVFITRISRNLRERDSRLAALRQNAIEEDHVVRIGLLATGAAHELGTPLASLSVILGDWRRMPAIKANAEMSQEVEEMQTAVTRCKAIVTDILLSAGEARGEAPGVTTVTQFLDDVVASWRAGRPAAALTYQNKFGTDLPIVSDTTLKQIVFNVLDNAAEASPAWVSFTAARDKDALVLEVSDIGPGFAPDILANFGRPYQSSKGHRGRGLGLFLVVNVVRKLGGTVEARNRPSRGASVILRLPLIALAIGAPHHAE</sequence>
<gene>
    <name evidence="12" type="ORF">DES32_1454</name>
</gene>
<comment type="catalytic activity">
    <reaction evidence="1">
        <text>ATP + protein L-histidine = ADP + protein N-phospho-L-histidine.</text>
        <dbReference type="EC" id="2.7.13.3"/>
    </reaction>
</comment>
<dbReference type="GO" id="GO:0000155">
    <property type="term" value="F:phosphorelay sensor kinase activity"/>
    <property type="evidence" value="ECO:0007669"/>
    <property type="project" value="InterPro"/>
</dbReference>
<dbReference type="AlphaFoldDB" id="A0A3D9YYI9"/>
<evidence type="ECO:0000256" key="6">
    <source>
        <dbReference type="ARBA" id="ARBA00022679"/>
    </source>
</evidence>
<accession>A0A3D9YYI9</accession>
<dbReference type="RefSeq" id="WP_245411213.1">
    <property type="nucleotide sequence ID" value="NZ_CP025086.1"/>
</dbReference>
<comment type="caution">
    <text evidence="12">The sequence shown here is derived from an EMBL/GenBank/DDBJ whole genome shotgun (WGS) entry which is preliminary data.</text>
</comment>
<dbReference type="InterPro" id="IPR036097">
    <property type="entry name" value="HisK_dim/P_sf"/>
</dbReference>
<keyword evidence="7" id="KW-0547">Nucleotide-binding</keyword>
<evidence type="ECO:0000256" key="7">
    <source>
        <dbReference type="ARBA" id="ARBA00022741"/>
    </source>
</evidence>
<dbReference type="Proteomes" id="UP000256900">
    <property type="component" value="Unassembled WGS sequence"/>
</dbReference>
<comment type="subcellular location">
    <subcellularLocation>
        <location evidence="2">Cell membrane</location>
        <topology evidence="2">Multi-pass membrane protein</topology>
    </subcellularLocation>
</comment>
<dbReference type="SUPFAM" id="SSF47384">
    <property type="entry name" value="Homodimeric domain of signal transducing histidine kinase"/>
    <property type="match status" value="1"/>
</dbReference>
<evidence type="ECO:0000256" key="3">
    <source>
        <dbReference type="ARBA" id="ARBA00012438"/>
    </source>
</evidence>
<feature type="transmembrane region" description="Helical" evidence="10">
    <location>
        <begin position="49"/>
        <end position="68"/>
    </location>
</feature>
<keyword evidence="5" id="KW-0597">Phosphoprotein</keyword>
<dbReference type="EC" id="2.7.13.3" evidence="3"/>
<dbReference type="GO" id="GO:0005886">
    <property type="term" value="C:plasma membrane"/>
    <property type="evidence" value="ECO:0007669"/>
    <property type="project" value="UniProtKB-SubCell"/>
</dbReference>
<evidence type="ECO:0000256" key="1">
    <source>
        <dbReference type="ARBA" id="ARBA00000085"/>
    </source>
</evidence>
<evidence type="ECO:0000313" key="12">
    <source>
        <dbReference type="EMBL" id="REF87824.1"/>
    </source>
</evidence>
<evidence type="ECO:0000313" key="13">
    <source>
        <dbReference type="Proteomes" id="UP000256900"/>
    </source>
</evidence>
<keyword evidence="10" id="KW-0472">Membrane</keyword>
<dbReference type="InterPro" id="IPR050980">
    <property type="entry name" value="2C_sensor_his_kinase"/>
</dbReference>
<dbReference type="InterPro" id="IPR003594">
    <property type="entry name" value="HATPase_dom"/>
</dbReference>
<dbReference type="Gene3D" id="1.10.287.130">
    <property type="match status" value="1"/>
</dbReference>
<keyword evidence="10" id="KW-1133">Transmembrane helix</keyword>
<keyword evidence="13" id="KW-1185">Reference proteome</keyword>
<evidence type="ECO:0000256" key="9">
    <source>
        <dbReference type="ARBA" id="ARBA00022840"/>
    </source>
</evidence>
<dbReference type="InterPro" id="IPR005467">
    <property type="entry name" value="His_kinase_dom"/>
</dbReference>
<dbReference type="PANTHER" id="PTHR44936:SF10">
    <property type="entry name" value="SENSOR PROTEIN RSTB"/>
    <property type="match status" value="1"/>
</dbReference>
<evidence type="ECO:0000256" key="8">
    <source>
        <dbReference type="ARBA" id="ARBA00022777"/>
    </source>
</evidence>
<dbReference type="InterPro" id="IPR004358">
    <property type="entry name" value="Sig_transdc_His_kin-like_C"/>
</dbReference>
<keyword evidence="9" id="KW-0067">ATP-binding</keyword>
<feature type="transmembrane region" description="Helical" evidence="10">
    <location>
        <begin position="104"/>
        <end position="123"/>
    </location>
</feature>
<dbReference type="PANTHER" id="PTHR44936">
    <property type="entry name" value="SENSOR PROTEIN CREC"/>
    <property type="match status" value="1"/>
</dbReference>
<reference evidence="12 13" key="1">
    <citation type="submission" date="2018-08" db="EMBL/GenBank/DDBJ databases">
        <title>Genomic Encyclopedia of Type Strains, Phase IV (KMG-IV): sequencing the most valuable type-strain genomes for metagenomic binning, comparative biology and taxonomic classification.</title>
        <authorList>
            <person name="Goeker M."/>
        </authorList>
    </citation>
    <scope>NUCLEOTIDE SEQUENCE [LARGE SCALE GENOMIC DNA]</scope>
    <source>
        <strain evidence="12 13">BW863</strain>
    </source>
</reference>
<keyword evidence="10" id="KW-0812">Transmembrane</keyword>
<dbReference type="SUPFAM" id="SSF55874">
    <property type="entry name" value="ATPase domain of HSP90 chaperone/DNA topoisomerase II/histidine kinase"/>
    <property type="match status" value="1"/>
</dbReference>
<dbReference type="EMBL" id="QUMO01000002">
    <property type="protein sequence ID" value="REF87824.1"/>
    <property type="molecule type" value="Genomic_DNA"/>
</dbReference>
<feature type="transmembrane region" description="Helical" evidence="10">
    <location>
        <begin position="183"/>
        <end position="205"/>
    </location>
</feature>
<dbReference type="PROSITE" id="PS50109">
    <property type="entry name" value="HIS_KIN"/>
    <property type="match status" value="1"/>
</dbReference>
<dbReference type="SMART" id="SM00387">
    <property type="entry name" value="HATPase_c"/>
    <property type="match status" value="1"/>
</dbReference>
<keyword evidence="4" id="KW-1003">Cell membrane</keyword>
<dbReference type="Pfam" id="PF02518">
    <property type="entry name" value="HATPase_c"/>
    <property type="match status" value="1"/>
</dbReference>
<feature type="transmembrane region" description="Helical" evidence="10">
    <location>
        <begin position="129"/>
        <end position="146"/>
    </location>
</feature>
<keyword evidence="6" id="KW-0808">Transferase</keyword>
<dbReference type="Gene3D" id="3.30.565.10">
    <property type="entry name" value="Histidine kinase-like ATPase, C-terminal domain"/>
    <property type="match status" value="1"/>
</dbReference>
<feature type="domain" description="Histidine kinase" evidence="11">
    <location>
        <begin position="241"/>
        <end position="448"/>
    </location>
</feature>
<name>A0A3D9YYI9_9HYPH</name>
<dbReference type="InterPro" id="IPR003661">
    <property type="entry name" value="HisK_dim/P_dom"/>
</dbReference>
<feature type="transmembrane region" description="Helical" evidence="10">
    <location>
        <begin position="74"/>
        <end position="97"/>
    </location>
</feature>
<dbReference type="GO" id="GO:0005524">
    <property type="term" value="F:ATP binding"/>
    <property type="evidence" value="ECO:0007669"/>
    <property type="project" value="UniProtKB-KW"/>
</dbReference>
<evidence type="ECO:0000259" key="11">
    <source>
        <dbReference type="PROSITE" id="PS50109"/>
    </source>
</evidence>
<keyword evidence="8 12" id="KW-0418">Kinase</keyword>
<evidence type="ECO:0000256" key="2">
    <source>
        <dbReference type="ARBA" id="ARBA00004651"/>
    </source>
</evidence>
<evidence type="ECO:0000256" key="5">
    <source>
        <dbReference type="ARBA" id="ARBA00022553"/>
    </source>
</evidence>
<feature type="transmembrane region" description="Helical" evidence="10">
    <location>
        <begin position="153"/>
        <end position="171"/>
    </location>
</feature>
<dbReference type="CDD" id="cd00082">
    <property type="entry name" value="HisKA"/>
    <property type="match status" value="1"/>
</dbReference>
<evidence type="ECO:0000256" key="4">
    <source>
        <dbReference type="ARBA" id="ARBA00022475"/>
    </source>
</evidence>